<sequence>VAPTALAPYVLSLTVTITLSLPQRRLLTVEASQSILRDSVLSLCCLGDTRKRRLAHARARPLALFLPLPDLPPLTAPATNGMHARSPAGRYTFQFQSRCSVCVFLFSLFGKVLRLLMGEGLRESRDGAPPAC</sequence>
<dbReference type="EMBL" id="JANPWB010000009">
    <property type="protein sequence ID" value="KAJ1152818.1"/>
    <property type="molecule type" value="Genomic_DNA"/>
</dbReference>
<dbReference type="AlphaFoldDB" id="A0AAV7RPF7"/>
<name>A0AAV7RPF7_PLEWA</name>
<organism evidence="1 2">
    <name type="scientific">Pleurodeles waltl</name>
    <name type="common">Iberian ribbed newt</name>
    <dbReference type="NCBI Taxonomy" id="8319"/>
    <lineage>
        <taxon>Eukaryota</taxon>
        <taxon>Metazoa</taxon>
        <taxon>Chordata</taxon>
        <taxon>Craniata</taxon>
        <taxon>Vertebrata</taxon>
        <taxon>Euteleostomi</taxon>
        <taxon>Amphibia</taxon>
        <taxon>Batrachia</taxon>
        <taxon>Caudata</taxon>
        <taxon>Salamandroidea</taxon>
        <taxon>Salamandridae</taxon>
        <taxon>Pleurodelinae</taxon>
        <taxon>Pleurodeles</taxon>
    </lineage>
</organism>
<comment type="caution">
    <text evidence="1">The sequence shown here is derived from an EMBL/GenBank/DDBJ whole genome shotgun (WGS) entry which is preliminary data.</text>
</comment>
<accession>A0AAV7RPF7</accession>
<evidence type="ECO:0000313" key="2">
    <source>
        <dbReference type="Proteomes" id="UP001066276"/>
    </source>
</evidence>
<dbReference type="Proteomes" id="UP001066276">
    <property type="component" value="Chromosome 5"/>
</dbReference>
<protein>
    <submittedName>
        <fullName evidence="1">Uncharacterized protein</fullName>
    </submittedName>
</protein>
<reference evidence="1" key="1">
    <citation type="journal article" date="2022" name="bioRxiv">
        <title>Sequencing and chromosome-scale assembly of the giantPleurodeles waltlgenome.</title>
        <authorList>
            <person name="Brown T."/>
            <person name="Elewa A."/>
            <person name="Iarovenko S."/>
            <person name="Subramanian E."/>
            <person name="Araus A.J."/>
            <person name="Petzold A."/>
            <person name="Susuki M."/>
            <person name="Suzuki K.-i.T."/>
            <person name="Hayashi T."/>
            <person name="Toyoda A."/>
            <person name="Oliveira C."/>
            <person name="Osipova E."/>
            <person name="Leigh N.D."/>
            <person name="Simon A."/>
            <person name="Yun M.H."/>
        </authorList>
    </citation>
    <scope>NUCLEOTIDE SEQUENCE</scope>
    <source>
        <strain evidence="1">20211129_DDA</strain>
        <tissue evidence="1">Liver</tissue>
    </source>
</reference>
<keyword evidence="2" id="KW-1185">Reference proteome</keyword>
<proteinExistence type="predicted"/>
<gene>
    <name evidence="1" type="ORF">NDU88_005593</name>
</gene>
<evidence type="ECO:0000313" key="1">
    <source>
        <dbReference type="EMBL" id="KAJ1152818.1"/>
    </source>
</evidence>
<feature type="non-terminal residue" evidence="1">
    <location>
        <position position="1"/>
    </location>
</feature>